<dbReference type="InterPro" id="IPR002491">
    <property type="entry name" value="ABC_transptr_periplasmic_BD"/>
</dbReference>
<dbReference type="PROSITE" id="PS50983">
    <property type="entry name" value="FE_B12_PBP"/>
    <property type="match status" value="1"/>
</dbReference>
<keyword evidence="9" id="KW-1185">Reference proteome</keyword>
<evidence type="ECO:0000256" key="5">
    <source>
        <dbReference type="ARBA" id="ARBA00022729"/>
    </source>
</evidence>
<sequence length="309" mass="32590">MKRTSRLLGLCTALALTMPVMAFELVHDGGTLTLDQSPSTIASFDLAVLDSLNELGIEVAGVPKSTYAGSLEKYNQAAKVGTLFEPDYPALEKLSPQLIFAGGRSQKALQELNKIAPSASLNADPRAFMESFRSNNMALAKAFQKEEQAIQAIDEDLKALHAANQGKTGAFLFAINGNVMAHVPGDRFGYAYELAGLKSVLPAKAPDAVAAPRAEPGSEAAKAAAAARAQTIAAIAQAEPDWLIVLDRGAINGGEKTAANTLAKHPELSQTQAYKQGRVYYADPNGWYVIGGGLGNLKAITADMLATMK</sequence>
<evidence type="ECO:0000256" key="2">
    <source>
        <dbReference type="ARBA" id="ARBA00008814"/>
    </source>
</evidence>
<comment type="caution">
    <text evidence="8">The sequence shown here is derived from an EMBL/GenBank/DDBJ whole genome shotgun (WGS) entry which is preliminary data.</text>
</comment>
<evidence type="ECO:0000313" key="9">
    <source>
        <dbReference type="Proteomes" id="UP000776983"/>
    </source>
</evidence>
<keyword evidence="5 6" id="KW-0732">Signal</keyword>
<dbReference type="PANTHER" id="PTHR30532">
    <property type="entry name" value="IRON III DICITRATE-BINDING PERIPLASMIC PROTEIN"/>
    <property type="match status" value="1"/>
</dbReference>
<dbReference type="Pfam" id="PF01497">
    <property type="entry name" value="Peripla_BP_2"/>
    <property type="match status" value="1"/>
</dbReference>
<dbReference type="Gene3D" id="3.40.50.1980">
    <property type="entry name" value="Nitrogenase molybdenum iron protein domain"/>
    <property type="match status" value="2"/>
</dbReference>
<keyword evidence="4" id="KW-0410">Iron transport</keyword>
<keyword evidence="3" id="KW-0813">Transport</keyword>
<dbReference type="Proteomes" id="UP000776983">
    <property type="component" value="Unassembled WGS sequence"/>
</dbReference>
<evidence type="ECO:0000256" key="1">
    <source>
        <dbReference type="ARBA" id="ARBA00004196"/>
    </source>
</evidence>
<keyword evidence="4" id="KW-0406">Ion transport</keyword>
<keyword evidence="4" id="KW-0408">Iron</keyword>
<evidence type="ECO:0000256" key="3">
    <source>
        <dbReference type="ARBA" id="ARBA00022448"/>
    </source>
</evidence>
<dbReference type="SUPFAM" id="SSF53807">
    <property type="entry name" value="Helical backbone' metal receptor"/>
    <property type="match status" value="1"/>
</dbReference>
<comment type="similarity">
    <text evidence="2">Belongs to the bacterial solute-binding protein 8 family.</text>
</comment>
<comment type="subcellular location">
    <subcellularLocation>
        <location evidence="1">Cell envelope</location>
    </subcellularLocation>
</comment>
<dbReference type="PANTHER" id="PTHR30532:SF28">
    <property type="entry name" value="PETROBACTIN-BINDING PROTEIN YCLQ"/>
    <property type="match status" value="1"/>
</dbReference>
<proteinExistence type="inferred from homology"/>
<feature type="chain" id="PRO_5045799284" evidence="6">
    <location>
        <begin position="23"/>
        <end position="309"/>
    </location>
</feature>
<gene>
    <name evidence="8" type="ORF">H0484_00525</name>
</gene>
<protein>
    <submittedName>
        <fullName evidence="8">ABC transporter substrate-binding protein</fullName>
    </submittedName>
</protein>
<dbReference type="InterPro" id="IPR051313">
    <property type="entry name" value="Bact_iron-sidero_bind"/>
</dbReference>
<name>A0ABS8C8A9_9BURK</name>
<accession>A0ABS8C8A9</accession>
<feature type="signal peptide" evidence="6">
    <location>
        <begin position="1"/>
        <end position="22"/>
    </location>
</feature>
<evidence type="ECO:0000313" key="8">
    <source>
        <dbReference type="EMBL" id="MCB5362246.1"/>
    </source>
</evidence>
<evidence type="ECO:0000256" key="6">
    <source>
        <dbReference type="SAM" id="SignalP"/>
    </source>
</evidence>
<organism evidence="8 9">
    <name type="scientific">Mesopusillimonas faecipullorum</name>
    <dbReference type="NCBI Taxonomy" id="2755040"/>
    <lineage>
        <taxon>Bacteria</taxon>
        <taxon>Pseudomonadati</taxon>
        <taxon>Pseudomonadota</taxon>
        <taxon>Betaproteobacteria</taxon>
        <taxon>Burkholderiales</taxon>
        <taxon>Alcaligenaceae</taxon>
        <taxon>Mesopusillimonas</taxon>
    </lineage>
</organism>
<evidence type="ECO:0000259" key="7">
    <source>
        <dbReference type="PROSITE" id="PS50983"/>
    </source>
</evidence>
<evidence type="ECO:0000256" key="4">
    <source>
        <dbReference type="ARBA" id="ARBA00022496"/>
    </source>
</evidence>
<dbReference type="EMBL" id="JACDXW010000001">
    <property type="protein sequence ID" value="MCB5362246.1"/>
    <property type="molecule type" value="Genomic_DNA"/>
</dbReference>
<reference evidence="8 9" key="1">
    <citation type="submission" date="2020-07" db="EMBL/GenBank/DDBJ databases">
        <title>Pusillimonas sp. nov., isolated from poultry manure in Taiwan.</title>
        <authorList>
            <person name="Lin S.-Y."/>
            <person name="Tang Y.-S."/>
            <person name="Young C.-C."/>
        </authorList>
    </citation>
    <scope>NUCLEOTIDE SEQUENCE [LARGE SCALE GENOMIC DNA]</scope>
    <source>
        <strain evidence="8 9">CC-YST705</strain>
    </source>
</reference>
<feature type="domain" description="Fe/B12 periplasmic-binding" evidence="7">
    <location>
        <begin position="40"/>
        <end position="309"/>
    </location>
</feature>